<keyword evidence="1" id="KW-0732">Signal</keyword>
<dbReference type="InterPro" id="IPR050490">
    <property type="entry name" value="Bact_solute-bd_prot1"/>
</dbReference>
<feature type="signal peptide" evidence="1">
    <location>
        <begin position="1"/>
        <end position="23"/>
    </location>
</feature>
<evidence type="ECO:0000313" key="2">
    <source>
        <dbReference type="EMBL" id="MFC7405873.1"/>
    </source>
</evidence>
<sequence>MYSINKRRLGGIGTVAAAAVVLAACSGTPEGGPGGGGGGGEPAPEGATTVEFWQTNYTDEENEWYEGIVEAFNESQDDVHVRLTVVPGDAWDQRMTAAQAAGNAPDVYTQSYGNIPDGARTGQLHPLGDLIGAEAWDDLQDNVRGMVSYDGEEYAYPLLVEPSAVLYYRTDLFEEAGLEGPPQTWDELEEYAATLTSDSVFGLRLAQNANDLAWSTWGYQHNVAGHLPISDDWSEPAATDEYAPLLQAFQDMFEAGSIPPADGLAYPDASTFGDGEYAMMANGSWAASQLLADYPDLVENVAVAPMPTFDGGTGQTTATLGGWSLVVDGNSENPEAAASFIEWALGGDVENVLPFFEATVYSKVSPRESVAQAISESPDVEDVNPFNQVIQEEIVPFAEPEPTYPFNVSLAMGEAIEAAMQGTDVDQALAEATEKIRVEIQNSQLAGTGPGA</sequence>
<dbReference type="EMBL" id="JBHTCQ010000002">
    <property type="protein sequence ID" value="MFC7405873.1"/>
    <property type="molecule type" value="Genomic_DNA"/>
</dbReference>
<dbReference type="Proteomes" id="UP001596455">
    <property type="component" value="Unassembled WGS sequence"/>
</dbReference>
<name>A0ABW2Q8R1_9MICO</name>
<dbReference type="RefSeq" id="WP_382394704.1">
    <property type="nucleotide sequence ID" value="NZ_JBHTCQ010000002.1"/>
</dbReference>
<dbReference type="Pfam" id="PF01547">
    <property type="entry name" value="SBP_bac_1"/>
    <property type="match status" value="1"/>
</dbReference>
<evidence type="ECO:0000256" key="1">
    <source>
        <dbReference type="SAM" id="SignalP"/>
    </source>
</evidence>
<organism evidence="2 3">
    <name type="scientific">Georgenia alba</name>
    <dbReference type="NCBI Taxonomy" id="2233858"/>
    <lineage>
        <taxon>Bacteria</taxon>
        <taxon>Bacillati</taxon>
        <taxon>Actinomycetota</taxon>
        <taxon>Actinomycetes</taxon>
        <taxon>Micrococcales</taxon>
        <taxon>Bogoriellaceae</taxon>
        <taxon>Georgenia</taxon>
    </lineage>
</organism>
<comment type="caution">
    <text evidence="2">The sequence shown here is derived from an EMBL/GenBank/DDBJ whole genome shotgun (WGS) entry which is preliminary data.</text>
</comment>
<dbReference type="InterPro" id="IPR006059">
    <property type="entry name" value="SBP"/>
</dbReference>
<keyword evidence="3" id="KW-1185">Reference proteome</keyword>
<dbReference type="Gene3D" id="3.40.190.10">
    <property type="entry name" value="Periplasmic binding protein-like II"/>
    <property type="match status" value="2"/>
</dbReference>
<dbReference type="PANTHER" id="PTHR43649:SF12">
    <property type="entry name" value="DIACETYLCHITOBIOSE BINDING PROTEIN DASA"/>
    <property type="match status" value="1"/>
</dbReference>
<protein>
    <submittedName>
        <fullName evidence="2">ABC transporter substrate-binding protein</fullName>
    </submittedName>
</protein>
<proteinExistence type="predicted"/>
<reference evidence="3" key="1">
    <citation type="journal article" date="2019" name="Int. J. Syst. Evol. Microbiol.">
        <title>The Global Catalogue of Microorganisms (GCM) 10K type strain sequencing project: providing services to taxonomists for standard genome sequencing and annotation.</title>
        <authorList>
            <consortium name="The Broad Institute Genomics Platform"/>
            <consortium name="The Broad Institute Genome Sequencing Center for Infectious Disease"/>
            <person name="Wu L."/>
            <person name="Ma J."/>
        </authorList>
    </citation>
    <scope>NUCLEOTIDE SEQUENCE [LARGE SCALE GENOMIC DNA]</scope>
    <source>
        <strain evidence="3">JCM 1490</strain>
    </source>
</reference>
<feature type="chain" id="PRO_5046714658" evidence="1">
    <location>
        <begin position="24"/>
        <end position="452"/>
    </location>
</feature>
<gene>
    <name evidence="2" type="ORF">ACFQQL_12185</name>
</gene>
<dbReference type="SUPFAM" id="SSF53850">
    <property type="entry name" value="Periplasmic binding protein-like II"/>
    <property type="match status" value="1"/>
</dbReference>
<evidence type="ECO:0000313" key="3">
    <source>
        <dbReference type="Proteomes" id="UP001596455"/>
    </source>
</evidence>
<dbReference type="PANTHER" id="PTHR43649">
    <property type="entry name" value="ARABINOSE-BINDING PROTEIN-RELATED"/>
    <property type="match status" value="1"/>
</dbReference>
<dbReference type="PROSITE" id="PS51257">
    <property type="entry name" value="PROKAR_LIPOPROTEIN"/>
    <property type="match status" value="1"/>
</dbReference>
<accession>A0ABW2Q8R1</accession>